<comment type="caution">
    <text evidence="3">The sequence shown here is derived from an EMBL/GenBank/DDBJ whole genome shotgun (WGS) entry which is preliminary data.</text>
</comment>
<dbReference type="PANTHER" id="PTHR13774:SF39">
    <property type="entry name" value="BIOSYNTHESIS PROTEIN, PUTATIVE-RELATED"/>
    <property type="match status" value="1"/>
</dbReference>
<protein>
    <submittedName>
        <fullName evidence="3">PhzF family phenazine biosynthesis protein</fullName>
    </submittedName>
</protein>
<accession>A0ABW8MJH6</accession>
<dbReference type="Proteomes" id="UP001620514">
    <property type="component" value="Unassembled WGS sequence"/>
</dbReference>
<reference evidence="3 4" key="1">
    <citation type="submission" date="2024-10" db="EMBL/GenBank/DDBJ databases">
        <authorList>
            <person name="Deangelis K."/>
            <person name="Huntemann M."/>
            <person name="Clum A."/>
            <person name="Wang J."/>
            <person name="Palaniappan K."/>
            <person name="Ritter S."/>
            <person name="Chen I.-M."/>
            <person name="Stamatis D."/>
            <person name="Reddy T."/>
            <person name="O'Malley R."/>
            <person name="Daum C."/>
            <person name="Ng V."/>
            <person name="Ivanova N."/>
            <person name="Kyrpides N."/>
            <person name="Woyke T."/>
        </authorList>
    </citation>
    <scope>NUCLEOTIDE SEQUENCE [LARGE SCALE GENOMIC DNA]</scope>
    <source>
        <strain evidence="3 4">GAS97</strain>
    </source>
</reference>
<dbReference type="EMBL" id="JBIYDN010000008">
    <property type="protein sequence ID" value="MFK4442936.1"/>
    <property type="molecule type" value="Genomic_DNA"/>
</dbReference>
<dbReference type="Pfam" id="PF02567">
    <property type="entry name" value="PhzC-PhzF"/>
    <property type="match status" value="1"/>
</dbReference>
<dbReference type="PIRSF" id="PIRSF016184">
    <property type="entry name" value="PhzC_PhzF"/>
    <property type="match status" value="1"/>
</dbReference>
<evidence type="ECO:0000313" key="3">
    <source>
        <dbReference type="EMBL" id="MFK4442936.1"/>
    </source>
</evidence>
<organism evidence="3 4">
    <name type="scientific">Caballeronia udeis</name>
    <dbReference type="NCBI Taxonomy" id="1232866"/>
    <lineage>
        <taxon>Bacteria</taxon>
        <taxon>Pseudomonadati</taxon>
        <taxon>Pseudomonadota</taxon>
        <taxon>Betaproteobacteria</taxon>
        <taxon>Burkholderiales</taxon>
        <taxon>Burkholderiaceae</taxon>
        <taxon>Caballeronia</taxon>
    </lineage>
</organism>
<keyword evidence="4" id="KW-1185">Reference proteome</keyword>
<dbReference type="InterPro" id="IPR003719">
    <property type="entry name" value="Phenazine_PhzF-like"/>
</dbReference>
<keyword evidence="2" id="KW-0413">Isomerase</keyword>
<dbReference type="RefSeq" id="WP_404607387.1">
    <property type="nucleotide sequence ID" value="NZ_JBIYDN010000008.1"/>
</dbReference>
<proteinExistence type="inferred from homology"/>
<evidence type="ECO:0000256" key="1">
    <source>
        <dbReference type="ARBA" id="ARBA00008270"/>
    </source>
</evidence>
<dbReference type="SUPFAM" id="SSF54506">
    <property type="entry name" value="Diaminopimelate epimerase-like"/>
    <property type="match status" value="1"/>
</dbReference>
<evidence type="ECO:0000313" key="4">
    <source>
        <dbReference type="Proteomes" id="UP001620514"/>
    </source>
</evidence>
<name>A0ABW8MJH6_9BURK</name>
<sequence>MNIERYRCFGATALNGNNALVVSGPELAGWSLADRQQFTVEQHAHACVFVDADGAESGQFTLDFYYPHTRSPLCLHASLAAADHVWKTGQHGGALLLTSSMKQQALAFDRADDNIFVSVDVQQAGFPDMSISDIAKLLRCDADVLMPSPKVASVGSPKLLVEVESEEVLYSLRPDLEGITEWGRTNGVNGCFAYARTRASPSLYAGRNFNHLDPALEDAATGVAAGALSVRLVADITLYQGRNLDNPCVIHAARTADKIRVGGRVAMSK</sequence>
<dbReference type="PANTHER" id="PTHR13774">
    <property type="entry name" value="PHENAZINE BIOSYNTHESIS PROTEIN"/>
    <property type="match status" value="1"/>
</dbReference>
<gene>
    <name evidence="3" type="ORF">ABH943_002958</name>
</gene>
<reference evidence="3 4" key="2">
    <citation type="submission" date="2024-11" db="EMBL/GenBank/DDBJ databases">
        <title>Using genomics to understand microbial adaptation to soil warming.</title>
        <authorList>
            <person name="Deangelis K.M. PhD."/>
        </authorList>
    </citation>
    <scope>NUCLEOTIDE SEQUENCE [LARGE SCALE GENOMIC DNA]</scope>
    <source>
        <strain evidence="3 4">GAS97</strain>
    </source>
</reference>
<comment type="similarity">
    <text evidence="1">Belongs to the PhzF family.</text>
</comment>
<dbReference type="Gene3D" id="3.10.310.10">
    <property type="entry name" value="Diaminopimelate Epimerase, Chain A, domain 1"/>
    <property type="match status" value="2"/>
</dbReference>
<evidence type="ECO:0000256" key="2">
    <source>
        <dbReference type="ARBA" id="ARBA00023235"/>
    </source>
</evidence>